<evidence type="ECO:0000256" key="1">
    <source>
        <dbReference type="ARBA" id="ARBA00004604"/>
    </source>
</evidence>
<keyword evidence="8" id="KW-1185">Reference proteome</keyword>
<dbReference type="Gramene" id="Manes.08G154800.11.v8.1">
    <property type="protein sequence ID" value="Manes.08G154800.11.v8.1.CDS"/>
    <property type="gene ID" value="Manes.08G154800.v8.1"/>
</dbReference>
<dbReference type="PANTHER" id="PTHR18034:SF4">
    <property type="entry name" value="NUCLEOLAR MIF4G DOMAIN-CONTAINING PROTEIN 1"/>
    <property type="match status" value="1"/>
</dbReference>
<dbReference type="Proteomes" id="UP000091857">
    <property type="component" value="Chromosome 8"/>
</dbReference>
<feature type="region of interest" description="Disordered" evidence="5">
    <location>
        <begin position="236"/>
        <end position="259"/>
    </location>
</feature>
<dbReference type="PANTHER" id="PTHR18034">
    <property type="entry name" value="CELL CYCLE CONTROL PROTEIN CWF22-RELATED"/>
    <property type="match status" value="1"/>
</dbReference>
<evidence type="ECO:0000256" key="2">
    <source>
        <dbReference type="ARBA" id="ARBA00006856"/>
    </source>
</evidence>
<dbReference type="Gramene" id="Manes.08G154800.6.v8.1">
    <property type="protein sequence ID" value="Manes.08G154800.6.v8.1.CDS"/>
    <property type="gene ID" value="Manes.08G154800.v8.1"/>
</dbReference>
<feature type="region of interest" description="Disordered" evidence="5">
    <location>
        <begin position="284"/>
        <end position="319"/>
    </location>
</feature>
<evidence type="ECO:0000256" key="3">
    <source>
        <dbReference type="ARBA" id="ARBA00022845"/>
    </source>
</evidence>
<dbReference type="OMA" id="NASKRWL"/>
<dbReference type="GO" id="GO:0042274">
    <property type="term" value="P:ribosomal small subunit biogenesis"/>
    <property type="evidence" value="ECO:0000318"/>
    <property type="project" value="GO_Central"/>
</dbReference>
<dbReference type="InterPro" id="IPR050781">
    <property type="entry name" value="CWC22_splicing_factor"/>
</dbReference>
<dbReference type="InterPro" id="IPR003890">
    <property type="entry name" value="MIF4G-like_typ-3"/>
</dbReference>
<feature type="region of interest" description="Disordered" evidence="5">
    <location>
        <begin position="1"/>
        <end position="112"/>
    </location>
</feature>
<dbReference type="OrthoDB" id="10260961at2759"/>
<dbReference type="SMART" id="SM00543">
    <property type="entry name" value="MIF4G"/>
    <property type="match status" value="1"/>
</dbReference>
<comment type="similarity">
    <text evidence="2">Belongs to the CWC22 family.</text>
</comment>
<dbReference type="Gramene" id="Manes.08G154800.7.v8.1">
    <property type="protein sequence ID" value="Manes.08G154800.7.v8.1.CDS"/>
    <property type="gene ID" value="Manes.08G154800.v8.1"/>
</dbReference>
<feature type="compositionally biased region" description="Basic residues" evidence="5">
    <location>
        <begin position="25"/>
        <end position="37"/>
    </location>
</feature>
<evidence type="ECO:0000313" key="7">
    <source>
        <dbReference type="EMBL" id="OAY44491.1"/>
    </source>
</evidence>
<dbReference type="GO" id="GO:0006417">
    <property type="term" value="P:regulation of translation"/>
    <property type="evidence" value="ECO:0007669"/>
    <property type="project" value="UniProtKB-KW"/>
</dbReference>
<dbReference type="InterPro" id="IPR003891">
    <property type="entry name" value="Initiation_fac_eIF4g_MI"/>
</dbReference>
<evidence type="ECO:0000256" key="4">
    <source>
        <dbReference type="ARBA" id="ARBA00023242"/>
    </source>
</evidence>
<organism evidence="7 8">
    <name type="scientific">Manihot esculenta</name>
    <name type="common">Cassava</name>
    <name type="synonym">Jatropha manihot</name>
    <dbReference type="NCBI Taxonomy" id="3983"/>
    <lineage>
        <taxon>Eukaryota</taxon>
        <taxon>Viridiplantae</taxon>
        <taxon>Streptophyta</taxon>
        <taxon>Embryophyta</taxon>
        <taxon>Tracheophyta</taxon>
        <taxon>Spermatophyta</taxon>
        <taxon>Magnoliopsida</taxon>
        <taxon>eudicotyledons</taxon>
        <taxon>Gunneridae</taxon>
        <taxon>Pentapetalae</taxon>
        <taxon>rosids</taxon>
        <taxon>fabids</taxon>
        <taxon>Malpighiales</taxon>
        <taxon>Euphorbiaceae</taxon>
        <taxon>Crotonoideae</taxon>
        <taxon>Manihoteae</taxon>
        <taxon>Manihot</taxon>
    </lineage>
</organism>
<feature type="compositionally biased region" description="Basic residues" evidence="5">
    <location>
        <begin position="301"/>
        <end position="311"/>
    </location>
</feature>
<dbReference type="GO" id="GO:0003723">
    <property type="term" value="F:RNA binding"/>
    <property type="evidence" value="ECO:0000318"/>
    <property type="project" value="GO_Central"/>
</dbReference>
<gene>
    <name evidence="7" type="ORF">MANES_08G154800</name>
</gene>
<feature type="compositionally biased region" description="Basic and acidic residues" evidence="5">
    <location>
        <begin position="63"/>
        <end position="76"/>
    </location>
</feature>
<evidence type="ECO:0000259" key="6">
    <source>
        <dbReference type="PROSITE" id="PS51366"/>
    </source>
</evidence>
<dbReference type="SMART" id="SM00544">
    <property type="entry name" value="MA3"/>
    <property type="match status" value="1"/>
</dbReference>
<accession>A0A251KF74</accession>
<dbReference type="SUPFAM" id="SSF48371">
    <property type="entry name" value="ARM repeat"/>
    <property type="match status" value="1"/>
</dbReference>
<dbReference type="EMBL" id="CM004394">
    <property type="protein sequence ID" value="OAY44491.1"/>
    <property type="molecule type" value="Genomic_DNA"/>
</dbReference>
<name>A0A251KF74_MANES</name>
<sequence>MADEKSRREQRKEARQAKAQQKHQSWMKHQKSQKRKGAQQAKRMFGGASSKYVNGSKSSFSENFREGERRQEDTNPERNQNLEKMNVGMKTEVKSESLRHNCPTTSKKERKGLKKNLKTKFEEFIEMDMKNADMLAQEDLGMERRLTKKLKVKDGKLRGMDDEINLLLEGIPSMLESFDEVLLGKEFPVERLKKGTCGKKRKKQQSDVFSGDDIAADFMGVVSEPEEISDVEMELEETAVETTSNKKDSKRKKSKKNQGSIVAGETINVELAGDIMDGVSELEQNSGAEVGQEEHAIKSSSLKKCRKRKKSKENEEGDKVGDTINCVYKRSEAHEALQETPTTVPALRSNVKYVAPHLRSRIGNESEEHTQIHRRVRGLLNRLSESNVESVTGEMATIFRSVSRNVSSQIISDEVLAACSGGPRGNEQYAATFAAFVAGMTCSIGMDFSAKLMASFARRFEDEYLKEDNLSLRNLTLLLSYLCTFGICSSDLIYDFLIMLSKRLTEIDVSTILTVLQCCGMKIRGDDPTAMKNFIQSVQSRVNELKSSSGEDQAKMIGKRMEFMLETICDIKNNKKRPKDDSAQHTRIKKWLQKLGVQEILLRGLKWSKLLDPDKKGQWWLSGDMAATVDDAEVVANTIDKEVLEAQKMLQLAASQRMNTDARKAIFCILMSGEDYIDAFEKILRLDLPGKQDREIVRVLVECCLQEKVFNKYYTILASKLCGQDKNHKYTLQYCLWDQFKELESMPLLRSMHLAKFVAEMIASFTLSLSVLKSVELSDAGQLTSKRIMHFRMLFEALFEYPDSVIWNSFTRVAIDPELETLRNGIEFFVREHVVKSNNAFAKKFKVAKKALNNMEGVLM</sequence>
<dbReference type="FunFam" id="1.25.40.180:FF:000043">
    <property type="entry name" value="MIF4G domain-containing protein / MA3 domain-containing protein"/>
    <property type="match status" value="1"/>
</dbReference>
<dbReference type="Pfam" id="PF02847">
    <property type="entry name" value="MA3"/>
    <property type="match status" value="1"/>
</dbReference>
<comment type="subcellular location">
    <subcellularLocation>
        <location evidence="1">Nucleus</location>
        <location evidence="1">Nucleolus</location>
    </subcellularLocation>
</comment>
<dbReference type="STRING" id="3983.A0A251KF74"/>
<evidence type="ECO:0000256" key="5">
    <source>
        <dbReference type="SAM" id="MobiDB-lite"/>
    </source>
</evidence>
<evidence type="ECO:0000313" key="8">
    <source>
        <dbReference type="Proteomes" id="UP000091857"/>
    </source>
</evidence>
<feature type="compositionally biased region" description="Basic and acidic residues" evidence="5">
    <location>
        <begin position="1"/>
        <end position="16"/>
    </location>
</feature>
<dbReference type="Gene3D" id="1.25.40.180">
    <property type="match status" value="1"/>
</dbReference>
<dbReference type="InterPro" id="IPR016024">
    <property type="entry name" value="ARM-type_fold"/>
</dbReference>
<dbReference type="AlphaFoldDB" id="A0A251KF74"/>
<dbReference type="EMBL" id="CM004394">
    <property type="protein sequence ID" value="OAY44490.1"/>
    <property type="molecule type" value="Genomic_DNA"/>
</dbReference>
<keyword evidence="4" id="KW-0539">Nucleus</keyword>
<keyword evidence="3" id="KW-0810">Translation regulation</keyword>
<proteinExistence type="inferred from homology"/>
<reference evidence="7 8" key="1">
    <citation type="submission" date="2016-02" db="EMBL/GenBank/DDBJ databases">
        <title>WGS assembly of Manihot esculenta.</title>
        <authorList>
            <person name="Bredeson J.V."/>
            <person name="Prochnik S.E."/>
            <person name="Lyons J.B."/>
            <person name="Schmutz J."/>
            <person name="Grimwood J."/>
            <person name="Vrebalov J."/>
            <person name="Bart R.S."/>
            <person name="Amuge T."/>
            <person name="Ferguson M.E."/>
            <person name="Green R."/>
            <person name="Putnam N."/>
            <person name="Stites J."/>
            <person name="Rounsley S."/>
            <person name="Rokhsar D.S."/>
        </authorList>
    </citation>
    <scope>NUCLEOTIDE SEQUENCE [LARGE SCALE GENOMIC DNA]</scope>
    <source>
        <strain evidence="8">cv. AM560-2</strain>
        <tissue evidence="7">Leaf</tissue>
    </source>
</reference>
<dbReference type="PROSITE" id="PS51366">
    <property type="entry name" value="MI"/>
    <property type="match status" value="1"/>
</dbReference>
<protein>
    <recommendedName>
        <fullName evidence="6">MI domain-containing protein</fullName>
    </recommendedName>
</protein>
<feature type="domain" description="MI" evidence="6">
    <location>
        <begin position="661"/>
        <end position="777"/>
    </location>
</feature>
<feature type="compositionally biased region" description="Polar residues" evidence="5">
    <location>
        <begin position="51"/>
        <end position="62"/>
    </location>
</feature>
<dbReference type="Pfam" id="PF02854">
    <property type="entry name" value="MIF4G"/>
    <property type="match status" value="1"/>
</dbReference>
<dbReference type="GO" id="GO:0005730">
    <property type="term" value="C:nucleolus"/>
    <property type="evidence" value="ECO:0000318"/>
    <property type="project" value="GO_Central"/>
</dbReference>